<dbReference type="GO" id="GO:0004474">
    <property type="term" value="F:malate synthase activity"/>
    <property type="evidence" value="ECO:0007669"/>
    <property type="project" value="UniProtKB-EC"/>
</dbReference>
<reference evidence="11 12" key="1">
    <citation type="submission" date="2015-11" db="EMBL/GenBank/DDBJ databases">
        <title>Genomic analysis of 38 Legionella species identifies large and diverse effector repertoires.</title>
        <authorList>
            <person name="Burstein D."/>
            <person name="Amaro F."/>
            <person name="Zusman T."/>
            <person name="Lifshitz Z."/>
            <person name="Cohen O."/>
            <person name="Gilbert J.A."/>
            <person name="Pupko T."/>
            <person name="Shuman H.A."/>
            <person name="Segal G."/>
        </authorList>
    </citation>
    <scope>NUCLEOTIDE SEQUENCE [LARGE SCALE GENOMIC DNA]</scope>
    <source>
        <strain evidence="11 12">ATCC 51914</strain>
    </source>
</reference>
<dbReference type="PANTHER" id="PTHR42902:SF1">
    <property type="entry name" value="MALATE SYNTHASE 1-RELATED"/>
    <property type="match status" value="1"/>
</dbReference>
<dbReference type="Gene3D" id="3.20.20.360">
    <property type="entry name" value="Malate synthase, domain 3"/>
    <property type="match status" value="1"/>
</dbReference>
<evidence type="ECO:0000256" key="4">
    <source>
        <dbReference type="ARBA" id="ARBA00022532"/>
    </source>
</evidence>
<evidence type="ECO:0000259" key="9">
    <source>
        <dbReference type="Pfam" id="PF20656"/>
    </source>
</evidence>
<dbReference type="NCBIfam" id="TIGR01344">
    <property type="entry name" value="malate_syn_A"/>
    <property type="match status" value="1"/>
</dbReference>
<dbReference type="Gene3D" id="1.20.1220.12">
    <property type="entry name" value="Malate synthase, domain III"/>
    <property type="match status" value="1"/>
</dbReference>
<evidence type="ECO:0000256" key="1">
    <source>
        <dbReference type="ARBA" id="ARBA00006394"/>
    </source>
</evidence>
<evidence type="ECO:0000256" key="3">
    <source>
        <dbReference type="ARBA" id="ARBA00022435"/>
    </source>
</evidence>
<proteinExistence type="inferred from homology"/>
<dbReference type="Pfam" id="PF20656">
    <property type="entry name" value="MS_N"/>
    <property type="match status" value="1"/>
</dbReference>
<dbReference type="GO" id="GO:0006099">
    <property type="term" value="P:tricarboxylic acid cycle"/>
    <property type="evidence" value="ECO:0007669"/>
    <property type="project" value="UniProtKB-KW"/>
</dbReference>
<feature type="domain" description="Malate synthase C-terminal" evidence="10">
    <location>
        <begin position="408"/>
        <end position="524"/>
    </location>
</feature>
<accession>A0A0W1AMY3</accession>
<evidence type="ECO:0000256" key="7">
    <source>
        <dbReference type="PIRSR" id="PIRSR001363-1"/>
    </source>
</evidence>
<gene>
    <name evidence="11" type="primary">aceB</name>
    <name evidence="11" type="ORF">Lwal_0457</name>
</gene>
<organism evidence="11 12">
    <name type="scientific">Legionella waltersii</name>
    <dbReference type="NCBI Taxonomy" id="66969"/>
    <lineage>
        <taxon>Bacteria</taxon>
        <taxon>Pseudomonadati</taxon>
        <taxon>Pseudomonadota</taxon>
        <taxon>Gammaproteobacteria</taxon>
        <taxon>Legionellales</taxon>
        <taxon>Legionellaceae</taxon>
        <taxon>Legionella</taxon>
    </lineage>
</organism>
<comment type="similarity">
    <text evidence="1">Belongs to the malate synthase family.</text>
</comment>
<dbReference type="GO" id="GO:0006097">
    <property type="term" value="P:glyoxylate cycle"/>
    <property type="evidence" value="ECO:0007669"/>
    <property type="project" value="UniProtKB-KW"/>
</dbReference>
<dbReference type="RefSeq" id="WP_058479316.1">
    <property type="nucleotide sequence ID" value="NZ_CAAAIQ010000002.1"/>
</dbReference>
<evidence type="ECO:0000256" key="5">
    <source>
        <dbReference type="ARBA" id="ARBA00022679"/>
    </source>
</evidence>
<dbReference type="InterPro" id="IPR048355">
    <property type="entry name" value="MS_C"/>
</dbReference>
<dbReference type="InterPro" id="IPR011076">
    <property type="entry name" value="Malate_synth_sf"/>
</dbReference>
<dbReference type="FunFam" id="3.20.20.360:FF:000001">
    <property type="entry name" value="Malate synthase"/>
    <property type="match status" value="1"/>
</dbReference>
<dbReference type="PATRIC" id="fig|66969.6.peg.493"/>
<dbReference type="InterPro" id="IPR048356">
    <property type="entry name" value="MS_N"/>
</dbReference>
<dbReference type="InterPro" id="IPR001465">
    <property type="entry name" value="Malate_synthase_TIM"/>
</dbReference>
<comment type="caution">
    <text evidence="11">The sequence shown here is derived from an EMBL/GenBank/DDBJ whole genome shotgun (WGS) entry which is preliminary data.</text>
</comment>
<keyword evidence="12" id="KW-1185">Reference proteome</keyword>
<dbReference type="EMBL" id="LNZB01000007">
    <property type="protein sequence ID" value="KTD82715.1"/>
    <property type="molecule type" value="Genomic_DNA"/>
</dbReference>
<evidence type="ECO:0000259" key="10">
    <source>
        <dbReference type="Pfam" id="PF20659"/>
    </source>
</evidence>
<evidence type="ECO:0000259" key="8">
    <source>
        <dbReference type="Pfam" id="PF01274"/>
    </source>
</evidence>
<feature type="domain" description="Malate synthase TIM barrel" evidence="8">
    <location>
        <begin position="158"/>
        <end position="402"/>
    </location>
</feature>
<dbReference type="InterPro" id="IPR044856">
    <property type="entry name" value="Malate_synth_C_sf"/>
</dbReference>
<dbReference type="SUPFAM" id="SSF51645">
    <property type="entry name" value="Malate synthase G"/>
    <property type="match status" value="1"/>
</dbReference>
<feature type="active site" description="Proton donor" evidence="7">
    <location>
        <position position="442"/>
    </location>
</feature>
<dbReference type="InterPro" id="IPR046363">
    <property type="entry name" value="MS_N_TIM-barrel_dom"/>
</dbReference>
<sequence length="533" mass="60856">MKTESYLIAGTLDSSNNFILNDDSLQFISSIERYARSRRKELLQTRSKRQADFDQGIFPDFLKETANLRQSDWVISPAPEDLQDRRVEITGPVNRKMIINALNSGAKTFMADFEDSNSPTWTNCLEGQLNLYDAVRKTISYTDPETGKKYQLNKNTAVLIVRPRGLHLDECHVHVDEEPVSAPIFDTLLYLYHNAKQLIEQGTAPYFYIPKIESHQEARWWNDVFTKAEQYLNLPHGTIKVTVLIETITAVFEMNEIIHELKDYIVGLNCGRWDYMFSFIKKFRNHPQFLLPNRQQLTMTSHFLKSYVTLLIHTCHKRGIHAMGGMAAQIPIKGDEKANTEAMNLVYADKLREASMGHDGTWVAHPGLIPIALEAFNKIMPQANQLSKMVDASEVTQNDLLTVPEGNISEQGVRRNISVALLYLESWLNGNGCVPIHHLMEDAATAEICRSQLWQWLKFSAPLSNGSVLDASLLTKLFNEEVNLLLQDRKNEKSIHALNQAKEILETLVFNNQFNDFLTTVAYPYLMNERTSS</sequence>
<keyword evidence="5 11" id="KW-0808">Transferase</keyword>
<evidence type="ECO:0000313" key="11">
    <source>
        <dbReference type="EMBL" id="KTD82715.1"/>
    </source>
</evidence>
<dbReference type="EC" id="2.3.3.9" evidence="2"/>
<evidence type="ECO:0000256" key="6">
    <source>
        <dbReference type="ARBA" id="ARBA00047918"/>
    </source>
</evidence>
<evidence type="ECO:0000256" key="2">
    <source>
        <dbReference type="ARBA" id="ARBA00012636"/>
    </source>
</evidence>
<dbReference type="Pfam" id="PF20659">
    <property type="entry name" value="MS_C"/>
    <property type="match status" value="1"/>
</dbReference>
<dbReference type="CDD" id="cd00727">
    <property type="entry name" value="malate_synt_A"/>
    <property type="match status" value="1"/>
</dbReference>
<dbReference type="GO" id="GO:0005737">
    <property type="term" value="C:cytoplasm"/>
    <property type="evidence" value="ECO:0007669"/>
    <property type="project" value="TreeGrafter"/>
</dbReference>
<protein>
    <recommendedName>
        <fullName evidence="2">malate synthase</fullName>
        <ecNumber evidence="2">2.3.3.9</ecNumber>
    </recommendedName>
</protein>
<dbReference type="OrthoDB" id="9768429at2"/>
<feature type="domain" description="Malate synthase N-terminal" evidence="9">
    <location>
        <begin position="18"/>
        <end position="66"/>
    </location>
</feature>
<dbReference type="PANTHER" id="PTHR42902">
    <property type="entry name" value="MALATE SYNTHASE"/>
    <property type="match status" value="1"/>
</dbReference>
<dbReference type="Proteomes" id="UP000054729">
    <property type="component" value="Unassembled WGS sequence"/>
</dbReference>
<keyword evidence="4" id="KW-0816">Tricarboxylic acid cycle</keyword>
<dbReference type="PIRSF" id="PIRSF001363">
    <property type="entry name" value="Malate_synth"/>
    <property type="match status" value="1"/>
</dbReference>
<name>A0A0W1AMY3_9GAMM</name>
<dbReference type="STRING" id="66969.Lwal_0457"/>
<dbReference type="AlphaFoldDB" id="A0A0W1AMY3"/>
<keyword evidence="11" id="KW-0012">Acyltransferase</keyword>
<dbReference type="Pfam" id="PF01274">
    <property type="entry name" value="MS_TIM-barrel"/>
    <property type="match status" value="1"/>
</dbReference>
<dbReference type="InterPro" id="IPR006252">
    <property type="entry name" value="Malate_synthA"/>
</dbReference>
<keyword evidence="3" id="KW-0329">Glyoxylate bypass</keyword>
<feature type="active site" description="Proton acceptor" evidence="7">
    <location>
        <position position="162"/>
    </location>
</feature>
<dbReference type="FunFam" id="1.20.1220.12:FF:000001">
    <property type="entry name" value="Malate synthase"/>
    <property type="match status" value="1"/>
</dbReference>
<comment type="catalytic activity">
    <reaction evidence="6">
        <text>glyoxylate + acetyl-CoA + H2O = (S)-malate + CoA + H(+)</text>
        <dbReference type="Rhea" id="RHEA:18181"/>
        <dbReference type="ChEBI" id="CHEBI:15377"/>
        <dbReference type="ChEBI" id="CHEBI:15378"/>
        <dbReference type="ChEBI" id="CHEBI:15589"/>
        <dbReference type="ChEBI" id="CHEBI:36655"/>
        <dbReference type="ChEBI" id="CHEBI:57287"/>
        <dbReference type="ChEBI" id="CHEBI:57288"/>
        <dbReference type="EC" id="2.3.3.9"/>
    </reaction>
</comment>
<evidence type="ECO:0000313" key="12">
    <source>
        <dbReference type="Proteomes" id="UP000054729"/>
    </source>
</evidence>